<reference evidence="1 2" key="1">
    <citation type="journal article" date="2022" name="Genome Biol. Evol.">
        <title>The Spruce Budworm Genome: Reconstructing the Evolutionary History of Antifreeze Proteins.</title>
        <authorList>
            <person name="Beliveau C."/>
            <person name="Gagne P."/>
            <person name="Picq S."/>
            <person name="Vernygora O."/>
            <person name="Keeling C.I."/>
            <person name="Pinkney K."/>
            <person name="Doucet D."/>
            <person name="Wen F."/>
            <person name="Johnston J.S."/>
            <person name="Maaroufi H."/>
            <person name="Boyle B."/>
            <person name="Laroche J."/>
            <person name="Dewar K."/>
            <person name="Juretic N."/>
            <person name="Blackburn G."/>
            <person name="Nisole A."/>
            <person name="Brunet B."/>
            <person name="Brandao M."/>
            <person name="Lumley L."/>
            <person name="Duan J."/>
            <person name="Quan G."/>
            <person name="Lucarotti C.J."/>
            <person name="Roe A.D."/>
            <person name="Sperling F.A.H."/>
            <person name="Levesque R.C."/>
            <person name="Cusson M."/>
        </authorList>
    </citation>
    <scope>NUCLEOTIDE SEQUENCE [LARGE SCALE GENOMIC DNA]</scope>
    <source>
        <strain evidence="1">Glfc:IPQL:Cfum</strain>
    </source>
</reference>
<name>A0ACC0JHP0_CHOFU</name>
<proteinExistence type="predicted"/>
<accession>A0ACC0JHP0</accession>
<evidence type="ECO:0000313" key="2">
    <source>
        <dbReference type="Proteomes" id="UP001064048"/>
    </source>
</evidence>
<protein>
    <submittedName>
        <fullName evidence="1">Uncharacterized protein</fullName>
    </submittedName>
</protein>
<keyword evidence="2" id="KW-1185">Reference proteome</keyword>
<evidence type="ECO:0000313" key="1">
    <source>
        <dbReference type="EMBL" id="KAI8423630.1"/>
    </source>
</evidence>
<comment type="caution">
    <text evidence="1">The sequence shown here is derived from an EMBL/GenBank/DDBJ whole genome shotgun (WGS) entry which is preliminary data.</text>
</comment>
<dbReference type="Proteomes" id="UP001064048">
    <property type="component" value="Chromosome 22"/>
</dbReference>
<gene>
    <name evidence="1" type="ORF">MSG28_012691</name>
</gene>
<organism evidence="1 2">
    <name type="scientific">Choristoneura fumiferana</name>
    <name type="common">Spruce budworm moth</name>
    <name type="synonym">Archips fumiferana</name>
    <dbReference type="NCBI Taxonomy" id="7141"/>
    <lineage>
        <taxon>Eukaryota</taxon>
        <taxon>Metazoa</taxon>
        <taxon>Ecdysozoa</taxon>
        <taxon>Arthropoda</taxon>
        <taxon>Hexapoda</taxon>
        <taxon>Insecta</taxon>
        <taxon>Pterygota</taxon>
        <taxon>Neoptera</taxon>
        <taxon>Endopterygota</taxon>
        <taxon>Lepidoptera</taxon>
        <taxon>Glossata</taxon>
        <taxon>Ditrysia</taxon>
        <taxon>Tortricoidea</taxon>
        <taxon>Tortricidae</taxon>
        <taxon>Tortricinae</taxon>
        <taxon>Choristoneura</taxon>
    </lineage>
</organism>
<dbReference type="EMBL" id="CM046122">
    <property type="protein sequence ID" value="KAI8423630.1"/>
    <property type="molecule type" value="Genomic_DNA"/>
</dbReference>
<sequence>MFLQDNKLISPQPFRCKEQLTHFQTCINMEQCNISRQCPIVRSVNTKRGRNICGRLGSKDYCITSRYPSELPTQMTFVSSRLEMDVLISKVLGLLCSFGLLIIALQTAIFTTAVEHFGMHSIFFFFTCINFIGALPLENARNKRQNFCAD</sequence>